<evidence type="ECO:0000313" key="1">
    <source>
        <dbReference type="EMBL" id="GAI02652.1"/>
    </source>
</evidence>
<gene>
    <name evidence="1" type="ORF">S06H3_20914</name>
</gene>
<protein>
    <submittedName>
        <fullName evidence="1">Uncharacterized protein</fullName>
    </submittedName>
</protein>
<reference evidence="1" key="1">
    <citation type="journal article" date="2014" name="Front. Microbiol.">
        <title>High frequency of phylogenetically diverse reductive dehalogenase-homologous genes in deep subseafloor sedimentary metagenomes.</title>
        <authorList>
            <person name="Kawai M."/>
            <person name="Futagami T."/>
            <person name="Toyoda A."/>
            <person name="Takaki Y."/>
            <person name="Nishi S."/>
            <person name="Hori S."/>
            <person name="Arai W."/>
            <person name="Tsubouchi T."/>
            <person name="Morono Y."/>
            <person name="Uchiyama I."/>
            <person name="Ito T."/>
            <person name="Fujiyama A."/>
            <person name="Inagaki F."/>
            <person name="Takami H."/>
        </authorList>
    </citation>
    <scope>NUCLEOTIDE SEQUENCE</scope>
    <source>
        <strain evidence="1">Expedition CK06-06</strain>
    </source>
</reference>
<name>X1K6L1_9ZZZZ</name>
<organism evidence="1">
    <name type="scientific">marine sediment metagenome</name>
    <dbReference type="NCBI Taxonomy" id="412755"/>
    <lineage>
        <taxon>unclassified sequences</taxon>
        <taxon>metagenomes</taxon>
        <taxon>ecological metagenomes</taxon>
    </lineage>
</organism>
<feature type="non-terminal residue" evidence="1">
    <location>
        <position position="60"/>
    </location>
</feature>
<proteinExistence type="predicted"/>
<dbReference type="EMBL" id="BARV01010900">
    <property type="protein sequence ID" value="GAI02652.1"/>
    <property type="molecule type" value="Genomic_DNA"/>
</dbReference>
<accession>X1K6L1</accession>
<comment type="caution">
    <text evidence="1">The sequence shown here is derived from an EMBL/GenBank/DDBJ whole genome shotgun (WGS) entry which is preliminary data.</text>
</comment>
<sequence length="60" mass="7267">MVITTRPQRVLTMEEYRQIWQPEGWQLIIIGPTSTWRQEWGDWEAIRDIVQNAMDEAETY</sequence>
<dbReference type="AlphaFoldDB" id="X1K6L1"/>